<dbReference type="RefSeq" id="WP_227019577.1">
    <property type="nucleotide sequence ID" value="NZ_JAGSND010000013.1"/>
</dbReference>
<gene>
    <name evidence="4" type="ORF">KCX82_16270</name>
</gene>
<dbReference type="AlphaFoldDB" id="A0A8J7W4Y7"/>
<dbReference type="Pfam" id="PF00892">
    <property type="entry name" value="EamA"/>
    <property type="match status" value="2"/>
</dbReference>
<dbReference type="PANTHER" id="PTHR22911">
    <property type="entry name" value="ACYL-MALONYL CONDENSING ENZYME-RELATED"/>
    <property type="match status" value="1"/>
</dbReference>
<keyword evidence="2" id="KW-0812">Transmembrane</keyword>
<keyword evidence="5" id="KW-1185">Reference proteome</keyword>
<feature type="transmembrane region" description="Helical" evidence="2">
    <location>
        <begin position="94"/>
        <end position="116"/>
    </location>
</feature>
<evidence type="ECO:0000313" key="5">
    <source>
        <dbReference type="Proteomes" id="UP000675664"/>
    </source>
</evidence>
<accession>A0A8J7W4Y7</accession>
<evidence type="ECO:0000259" key="3">
    <source>
        <dbReference type="Pfam" id="PF00892"/>
    </source>
</evidence>
<organism evidence="4 5">
    <name type="scientific">Sinanaerobacter chloroacetimidivorans</name>
    <dbReference type="NCBI Taxonomy" id="2818044"/>
    <lineage>
        <taxon>Bacteria</taxon>
        <taxon>Bacillati</taxon>
        <taxon>Bacillota</taxon>
        <taxon>Clostridia</taxon>
        <taxon>Peptostreptococcales</taxon>
        <taxon>Anaerovoracaceae</taxon>
        <taxon>Sinanaerobacter</taxon>
    </lineage>
</organism>
<dbReference type="EMBL" id="JAGSND010000013">
    <property type="protein sequence ID" value="MBR0599443.1"/>
    <property type="molecule type" value="Genomic_DNA"/>
</dbReference>
<comment type="caution">
    <text evidence="4">The sequence shown here is derived from an EMBL/GenBank/DDBJ whole genome shotgun (WGS) entry which is preliminary data.</text>
</comment>
<dbReference type="SUPFAM" id="SSF103481">
    <property type="entry name" value="Multidrug resistance efflux transporter EmrE"/>
    <property type="match status" value="2"/>
</dbReference>
<protein>
    <submittedName>
        <fullName evidence="4">EamA family transporter</fullName>
    </submittedName>
</protein>
<evidence type="ECO:0000256" key="2">
    <source>
        <dbReference type="SAM" id="Phobius"/>
    </source>
</evidence>
<dbReference type="InterPro" id="IPR000620">
    <property type="entry name" value="EamA_dom"/>
</dbReference>
<evidence type="ECO:0000256" key="1">
    <source>
        <dbReference type="ARBA" id="ARBA00007362"/>
    </source>
</evidence>
<feature type="transmembrane region" description="Helical" evidence="2">
    <location>
        <begin position="179"/>
        <end position="197"/>
    </location>
</feature>
<feature type="transmembrane region" description="Helical" evidence="2">
    <location>
        <begin position="209"/>
        <end position="231"/>
    </location>
</feature>
<feature type="domain" description="EamA" evidence="3">
    <location>
        <begin position="6"/>
        <end position="139"/>
    </location>
</feature>
<name>A0A8J7W4Y7_9FIRM</name>
<feature type="transmembrane region" description="Helical" evidence="2">
    <location>
        <begin position="67"/>
        <end position="88"/>
    </location>
</feature>
<dbReference type="GO" id="GO:0016020">
    <property type="term" value="C:membrane"/>
    <property type="evidence" value="ECO:0007669"/>
    <property type="project" value="InterPro"/>
</dbReference>
<dbReference type="InterPro" id="IPR037185">
    <property type="entry name" value="EmrE-like"/>
</dbReference>
<dbReference type="PANTHER" id="PTHR22911:SF79">
    <property type="entry name" value="MOBA-LIKE NTP TRANSFERASE DOMAIN-CONTAINING PROTEIN"/>
    <property type="match status" value="1"/>
</dbReference>
<dbReference type="Proteomes" id="UP000675664">
    <property type="component" value="Unassembled WGS sequence"/>
</dbReference>
<feature type="transmembrane region" description="Helical" evidence="2">
    <location>
        <begin position="243"/>
        <end position="262"/>
    </location>
</feature>
<dbReference type="Gene3D" id="1.10.3730.20">
    <property type="match status" value="1"/>
</dbReference>
<feature type="domain" description="EamA" evidence="3">
    <location>
        <begin position="150"/>
        <end position="285"/>
    </location>
</feature>
<feature type="transmembrane region" description="Helical" evidence="2">
    <location>
        <begin position="268"/>
        <end position="286"/>
    </location>
</feature>
<reference evidence="4" key="1">
    <citation type="submission" date="2021-04" db="EMBL/GenBank/DDBJ databases">
        <title>Sinoanaerobacter chloroacetimidivorans sp. nov., an obligate anaerobic bacterium isolated from anaerobic sludge.</title>
        <authorList>
            <person name="Bao Y."/>
        </authorList>
    </citation>
    <scope>NUCLEOTIDE SEQUENCE</scope>
    <source>
        <strain evidence="4">BAD-6</strain>
    </source>
</reference>
<reference evidence="4" key="2">
    <citation type="submission" date="2021-04" db="EMBL/GenBank/DDBJ databases">
        <authorList>
            <person name="Liu J."/>
        </authorList>
    </citation>
    <scope>NUCLEOTIDE SEQUENCE</scope>
    <source>
        <strain evidence="4">BAD-6</strain>
    </source>
</reference>
<keyword evidence="2" id="KW-1133">Transmembrane helix</keyword>
<feature type="transmembrane region" description="Helical" evidence="2">
    <location>
        <begin position="33"/>
        <end position="55"/>
    </location>
</feature>
<feature type="transmembrane region" description="Helical" evidence="2">
    <location>
        <begin position="125"/>
        <end position="141"/>
    </location>
</feature>
<comment type="similarity">
    <text evidence="1">Belongs to the EamA transporter family.</text>
</comment>
<keyword evidence="2" id="KW-0472">Membrane</keyword>
<feature type="transmembrane region" description="Helical" evidence="2">
    <location>
        <begin position="147"/>
        <end position="167"/>
    </location>
</feature>
<evidence type="ECO:0000313" key="4">
    <source>
        <dbReference type="EMBL" id="MBR0599443.1"/>
    </source>
</evidence>
<sequence length="304" mass="33124">MQKSSQFLIILAAFCWGLIGVFTRQLTAAGFSFVEIASSRSVITAVCLFSYLLLTDREKLKIKRKDSWIFLCMGGFGIVLNNVCYFNTIELITLSAASIIIYTAPYMVIVMSVLVFKEKITLQKMSALLIAFTGCIMTVGVTNSGEVSIMGITSGLGSAFGYALYSIFGRIALQKYHPFTVTAYTFAVAGIALAPASDMGNMFMLLSESAVNFSNLLVLGIFLTLVPYVCYTKGLEEIEASRASIIAFVEPLTAAAAGMVVYGEMLSLMKILGMGFIFFSLVILNVNPKKLLEASFILKILRVK</sequence>
<proteinExistence type="inferred from homology"/>